<dbReference type="PROSITE" id="PS51257">
    <property type="entry name" value="PROKAR_LIPOPROTEIN"/>
    <property type="match status" value="1"/>
</dbReference>
<dbReference type="RefSeq" id="WP_188753942.1">
    <property type="nucleotide sequence ID" value="NZ_BMIK01000033.1"/>
</dbReference>
<protein>
    <submittedName>
        <fullName evidence="2">Uncharacterized protein</fullName>
    </submittedName>
</protein>
<reference evidence="3" key="1">
    <citation type="journal article" date="2019" name="Int. J. Syst. Evol. Microbiol.">
        <title>The Global Catalogue of Microorganisms (GCM) 10K type strain sequencing project: providing services to taxonomists for standard genome sequencing and annotation.</title>
        <authorList>
            <consortium name="The Broad Institute Genomics Platform"/>
            <consortium name="The Broad Institute Genome Sequencing Center for Infectious Disease"/>
            <person name="Wu L."/>
            <person name="Ma J."/>
        </authorList>
    </citation>
    <scope>NUCLEOTIDE SEQUENCE [LARGE SCALE GENOMIC DNA]</scope>
    <source>
        <strain evidence="3">CGMCC 1.15342</strain>
    </source>
</reference>
<proteinExistence type="predicted"/>
<feature type="chain" id="PRO_5045320840" evidence="1">
    <location>
        <begin position="24"/>
        <end position="178"/>
    </location>
</feature>
<accession>A0ABQ1MY94</accession>
<dbReference type="Proteomes" id="UP000597338">
    <property type="component" value="Unassembled WGS sequence"/>
</dbReference>
<evidence type="ECO:0000256" key="1">
    <source>
        <dbReference type="SAM" id="SignalP"/>
    </source>
</evidence>
<feature type="signal peptide" evidence="1">
    <location>
        <begin position="1"/>
        <end position="23"/>
    </location>
</feature>
<organism evidence="2 3">
    <name type="scientific">Parapedobacter defluvii</name>
    <dbReference type="NCBI Taxonomy" id="2045106"/>
    <lineage>
        <taxon>Bacteria</taxon>
        <taxon>Pseudomonadati</taxon>
        <taxon>Bacteroidota</taxon>
        <taxon>Sphingobacteriia</taxon>
        <taxon>Sphingobacteriales</taxon>
        <taxon>Sphingobacteriaceae</taxon>
        <taxon>Parapedobacter</taxon>
    </lineage>
</organism>
<keyword evidence="1" id="KW-0732">Signal</keyword>
<sequence>MNTKNILSKAVFLLGILSLTACKFSASTGNPTADNLETVSKSDQKIRNGIQVEETGGAKVESAFLMLESGELVSDENTVKPDERFKLVLKISGWKAENGKVQVGAIEQVHDAARPIPLEGNDLFAGSDGLSEEDAQVIALNNGIPAASAVYEAYQTDFKVWNKSTEQYVRGSYRFKIK</sequence>
<comment type="caution">
    <text evidence="2">The sequence shown here is derived from an EMBL/GenBank/DDBJ whole genome shotgun (WGS) entry which is preliminary data.</text>
</comment>
<evidence type="ECO:0000313" key="3">
    <source>
        <dbReference type="Proteomes" id="UP000597338"/>
    </source>
</evidence>
<dbReference type="EMBL" id="BMIK01000033">
    <property type="protein sequence ID" value="GGC49408.1"/>
    <property type="molecule type" value="Genomic_DNA"/>
</dbReference>
<keyword evidence="3" id="KW-1185">Reference proteome</keyword>
<gene>
    <name evidence="2" type="ORF">GCM10011386_47110</name>
</gene>
<evidence type="ECO:0000313" key="2">
    <source>
        <dbReference type="EMBL" id="GGC49408.1"/>
    </source>
</evidence>
<name>A0ABQ1MY94_9SPHI</name>